<dbReference type="OMA" id="HWCLLVE"/>
<keyword evidence="7" id="KW-1185">Reference proteome</keyword>
<evidence type="ECO:0000256" key="1">
    <source>
        <dbReference type="ARBA" id="ARBA00022723"/>
    </source>
</evidence>
<organism evidence="6 7">
    <name type="scientific">Saitoella complicata (strain BCRC 22490 / CBS 7301 / JCM 7358 / NBRC 10748 / NRRL Y-17804)</name>
    <dbReference type="NCBI Taxonomy" id="698492"/>
    <lineage>
        <taxon>Eukaryota</taxon>
        <taxon>Fungi</taxon>
        <taxon>Dikarya</taxon>
        <taxon>Ascomycota</taxon>
        <taxon>Taphrinomycotina</taxon>
        <taxon>Taphrinomycotina incertae sedis</taxon>
        <taxon>Saitoella</taxon>
    </lineage>
</organism>
<evidence type="ECO:0000256" key="3">
    <source>
        <dbReference type="ARBA" id="ARBA00022833"/>
    </source>
</evidence>
<evidence type="ECO:0000256" key="4">
    <source>
        <dbReference type="PROSITE-ProRule" id="PRU00134"/>
    </source>
</evidence>
<keyword evidence="3" id="KW-0862">Zinc</keyword>
<reference evidence="6 7" key="2">
    <citation type="journal article" date="2014" name="J. Gen. Appl. Microbiol.">
        <title>The early diverging ascomycetous budding yeast Saitoella complicata has three histone deacetylases belonging to the Clr6, Hos2, and Rpd3 lineages.</title>
        <authorList>
            <person name="Nishida H."/>
            <person name="Matsumoto T."/>
            <person name="Kondo S."/>
            <person name="Hamamoto M."/>
            <person name="Yoshikawa H."/>
        </authorList>
    </citation>
    <scope>NUCLEOTIDE SEQUENCE [LARGE SCALE GENOMIC DNA]</scope>
    <source>
        <strain evidence="6 7">NRRL Y-17804</strain>
    </source>
</reference>
<dbReference type="EMBL" id="BACD03000005">
    <property type="protein sequence ID" value="GAO46755.1"/>
    <property type="molecule type" value="Genomic_DNA"/>
</dbReference>
<reference evidence="6 7" key="3">
    <citation type="journal article" date="2015" name="Genome Announc.">
        <title>Draft Genome Sequence of the Archiascomycetous Yeast Saitoella complicata.</title>
        <authorList>
            <person name="Yamauchi K."/>
            <person name="Kondo S."/>
            <person name="Hamamoto M."/>
            <person name="Takahashi Y."/>
            <person name="Ogura Y."/>
            <person name="Hayashi T."/>
            <person name="Nishida H."/>
        </authorList>
    </citation>
    <scope>NUCLEOTIDE SEQUENCE [LARGE SCALE GENOMIC DNA]</scope>
    <source>
        <strain evidence="6 7">NRRL Y-17804</strain>
    </source>
</reference>
<dbReference type="GO" id="GO:0008270">
    <property type="term" value="F:zinc ion binding"/>
    <property type="evidence" value="ECO:0007669"/>
    <property type="project" value="UniProtKB-KW"/>
</dbReference>
<dbReference type="Pfam" id="PF01753">
    <property type="entry name" value="zf-MYND"/>
    <property type="match status" value="1"/>
</dbReference>
<keyword evidence="1" id="KW-0479">Metal-binding</keyword>
<keyword evidence="2 4" id="KW-0863">Zinc-finger</keyword>
<dbReference type="AlphaFoldDB" id="A0A0E9NBH8"/>
<dbReference type="PROSITE" id="PS50865">
    <property type="entry name" value="ZF_MYND_2"/>
    <property type="match status" value="1"/>
</dbReference>
<dbReference type="SUPFAM" id="SSF144232">
    <property type="entry name" value="HIT/MYND zinc finger-like"/>
    <property type="match status" value="1"/>
</dbReference>
<comment type="caution">
    <text evidence="6">The sequence shown here is derived from an EMBL/GenBank/DDBJ whole genome shotgun (WGS) entry which is preliminary data.</text>
</comment>
<proteinExistence type="predicted"/>
<gene>
    <name evidence="6" type="ORF">G7K_0977-t1</name>
</gene>
<dbReference type="STRING" id="698492.A0A0E9NBH8"/>
<evidence type="ECO:0000259" key="5">
    <source>
        <dbReference type="PROSITE" id="PS50865"/>
    </source>
</evidence>
<accession>A0A0E9NBH8</accession>
<evidence type="ECO:0000256" key="2">
    <source>
        <dbReference type="ARBA" id="ARBA00022771"/>
    </source>
</evidence>
<evidence type="ECO:0000313" key="7">
    <source>
        <dbReference type="Proteomes" id="UP000033140"/>
    </source>
</evidence>
<name>A0A0E9NBH8_SAICN</name>
<protein>
    <recommendedName>
        <fullName evidence="5">MYND-type domain-containing protein</fullName>
    </recommendedName>
</protein>
<sequence>MSSKYKLNVRDPLHFPGFEDLPFDIYSRRYFGLTQEGNDIVYCTKVHWCFMGKSRNILHPFRPGFVVTDRYGKETDIWFYFDKPQEEYPVLKKFMVGHTVLVMYATGHRFRDKSVGLRLEDDKLEYITGCSQLDTAAEGCRVCGKTEPNVPIKRCGRCGVKYCSQTCQVMNWNMKHKKECPVFAQLRKWNEIKWQKFDTHRNHDMSKYKEYKIKRNMGNTCSTIHNPDTKPNARTQQQ</sequence>
<evidence type="ECO:0000313" key="6">
    <source>
        <dbReference type="EMBL" id="GAO46755.1"/>
    </source>
</evidence>
<dbReference type="Proteomes" id="UP000033140">
    <property type="component" value="Unassembled WGS sequence"/>
</dbReference>
<reference evidence="6 7" key="1">
    <citation type="journal article" date="2011" name="J. Gen. Appl. Microbiol.">
        <title>Draft genome sequencing of the enigmatic yeast Saitoella complicata.</title>
        <authorList>
            <person name="Nishida H."/>
            <person name="Hamamoto M."/>
            <person name="Sugiyama J."/>
        </authorList>
    </citation>
    <scope>NUCLEOTIDE SEQUENCE [LARGE SCALE GENOMIC DNA]</scope>
    <source>
        <strain evidence="6 7">NRRL Y-17804</strain>
    </source>
</reference>
<dbReference type="InterPro" id="IPR002893">
    <property type="entry name" value="Znf_MYND"/>
</dbReference>
<feature type="domain" description="MYND-type" evidence="5">
    <location>
        <begin position="140"/>
        <end position="180"/>
    </location>
</feature>
<dbReference type="Gene3D" id="6.10.140.2220">
    <property type="match status" value="1"/>
</dbReference>